<accession>A0ABQ9K6E7</accession>
<protein>
    <submittedName>
        <fullName evidence="2">Uncharacterized protein</fullName>
    </submittedName>
</protein>
<feature type="compositionally biased region" description="Polar residues" evidence="1">
    <location>
        <begin position="82"/>
        <end position="94"/>
    </location>
</feature>
<evidence type="ECO:0000256" key="1">
    <source>
        <dbReference type="SAM" id="MobiDB-lite"/>
    </source>
</evidence>
<organism evidence="2 3">
    <name type="scientific">Molorchus minor</name>
    <dbReference type="NCBI Taxonomy" id="1323400"/>
    <lineage>
        <taxon>Eukaryota</taxon>
        <taxon>Metazoa</taxon>
        <taxon>Ecdysozoa</taxon>
        <taxon>Arthropoda</taxon>
        <taxon>Hexapoda</taxon>
        <taxon>Insecta</taxon>
        <taxon>Pterygota</taxon>
        <taxon>Neoptera</taxon>
        <taxon>Endopterygota</taxon>
        <taxon>Coleoptera</taxon>
        <taxon>Polyphaga</taxon>
        <taxon>Cucujiformia</taxon>
        <taxon>Chrysomeloidea</taxon>
        <taxon>Cerambycidae</taxon>
        <taxon>Lamiinae</taxon>
        <taxon>Monochamini</taxon>
        <taxon>Molorchus</taxon>
    </lineage>
</organism>
<sequence>MEGPDDLECDSDRELACPAKRRKQDFFLSLPNNEEDLNSLSRSSSLLQFETFEKQCQETCSSSPSLYSQFSFDSLEVNNRKTAVSPDSLNSPKSESTEDESEFYKTLKIDVPRIKDKSSDSLLYNATRYSGSDSSDSDVTLENSRSLDNLKTWRSFDSLPIINNRGIKEKASAENLSEDSGYSDHLTKSSSAIT</sequence>
<keyword evidence="3" id="KW-1185">Reference proteome</keyword>
<reference evidence="2" key="1">
    <citation type="journal article" date="2023" name="Insect Mol. Biol.">
        <title>Genome sequencing provides insights into the evolution of gene families encoding plant cell wall-degrading enzymes in longhorned beetles.</title>
        <authorList>
            <person name="Shin N.R."/>
            <person name="Okamura Y."/>
            <person name="Kirsch R."/>
            <person name="Pauchet Y."/>
        </authorList>
    </citation>
    <scope>NUCLEOTIDE SEQUENCE</scope>
    <source>
        <strain evidence="2">MMC_N1</strain>
    </source>
</reference>
<evidence type="ECO:0000313" key="3">
    <source>
        <dbReference type="Proteomes" id="UP001162164"/>
    </source>
</evidence>
<gene>
    <name evidence="2" type="ORF">NQ317_015095</name>
</gene>
<dbReference type="EMBL" id="JAPWTJ010000010">
    <property type="protein sequence ID" value="KAJ8985602.1"/>
    <property type="molecule type" value="Genomic_DNA"/>
</dbReference>
<proteinExistence type="predicted"/>
<feature type="region of interest" description="Disordered" evidence="1">
    <location>
        <begin position="82"/>
        <end position="102"/>
    </location>
</feature>
<feature type="region of interest" description="Disordered" evidence="1">
    <location>
        <begin position="172"/>
        <end position="194"/>
    </location>
</feature>
<comment type="caution">
    <text evidence="2">The sequence shown here is derived from an EMBL/GenBank/DDBJ whole genome shotgun (WGS) entry which is preliminary data.</text>
</comment>
<dbReference type="Proteomes" id="UP001162164">
    <property type="component" value="Unassembled WGS sequence"/>
</dbReference>
<evidence type="ECO:0000313" key="2">
    <source>
        <dbReference type="EMBL" id="KAJ8985602.1"/>
    </source>
</evidence>
<name>A0ABQ9K6E7_9CUCU</name>